<proteinExistence type="predicted"/>
<dbReference type="RefSeq" id="WP_037052299.1">
    <property type="nucleotide sequence ID" value="NZ_VOSB01000021.1"/>
</dbReference>
<dbReference type="Proteomes" id="UP000321938">
    <property type="component" value="Unassembled WGS sequence"/>
</dbReference>
<name>A0A5C7BBI6_9FLAO</name>
<dbReference type="STRING" id="1123037.GCA_000425305_02997"/>
<keyword evidence="3" id="KW-1185">Reference proteome</keyword>
<comment type="caution">
    <text evidence="2">The sequence shown here is derived from an EMBL/GenBank/DDBJ whole genome shotgun (WGS) entry which is preliminary data.</text>
</comment>
<keyword evidence="1" id="KW-0472">Membrane</keyword>
<evidence type="ECO:0008006" key="4">
    <source>
        <dbReference type="Google" id="ProtNLM"/>
    </source>
</evidence>
<organism evidence="2 3">
    <name type="scientific">Psychroserpens burtonensis</name>
    <dbReference type="NCBI Taxonomy" id="49278"/>
    <lineage>
        <taxon>Bacteria</taxon>
        <taxon>Pseudomonadati</taxon>
        <taxon>Bacteroidota</taxon>
        <taxon>Flavobacteriia</taxon>
        <taxon>Flavobacteriales</taxon>
        <taxon>Flavobacteriaceae</taxon>
        <taxon>Psychroserpens</taxon>
    </lineage>
</organism>
<feature type="transmembrane region" description="Helical" evidence="1">
    <location>
        <begin position="6"/>
        <end position="26"/>
    </location>
</feature>
<keyword evidence="1" id="KW-1133">Transmembrane helix</keyword>
<dbReference type="EMBL" id="VOSB01000021">
    <property type="protein sequence ID" value="TXE16066.1"/>
    <property type="molecule type" value="Genomic_DNA"/>
</dbReference>
<accession>A0A5C7BBI6</accession>
<dbReference type="AlphaFoldDB" id="A0A5C7BBI6"/>
<feature type="transmembrane region" description="Helical" evidence="1">
    <location>
        <begin position="46"/>
        <end position="67"/>
    </location>
</feature>
<sequence>MDLERLRVLLDFGLVVLIWIVQLLIYPSFKHFPSNALFKWHSRYTFNMALVVMPLMLGQLSIYTIQIFLEQTLFSICGMLVVLTLWVSTFIQFVPLHQQISDNSFSNKTIDLLVSRNWIRTGLWTGLFISSLVSFF</sequence>
<evidence type="ECO:0000313" key="2">
    <source>
        <dbReference type="EMBL" id="TXE16066.1"/>
    </source>
</evidence>
<reference evidence="2 3" key="1">
    <citation type="submission" date="2019-08" db="EMBL/GenBank/DDBJ databases">
        <title>Genome of Psychroserpens burtonensis ACAM 167.</title>
        <authorList>
            <person name="Bowman J.P."/>
        </authorList>
    </citation>
    <scope>NUCLEOTIDE SEQUENCE [LARGE SCALE GENOMIC DNA]</scope>
    <source>
        <strain evidence="2 3">ACAM 167</strain>
    </source>
</reference>
<gene>
    <name evidence="2" type="ORF">ES692_14205</name>
</gene>
<evidence type="ECO:0000256" key="1">
    <source>
        <dbReference type="SAM" id="Phobius"/>
    </source>
</evidence>
<keyword evidence="1" id="KW-0812">Transmembrane</keyword>
<feature type="transmembrane region" description="Helical" evidence="1">
    <location>
        <begin position="73"/>
        <end position="96"/>
    </location>
</feature>
<evidence type="ECO:0000313" key="3">
    <source>
        <dbReference type="Proteomes" id="UP000321938"/>
    </source>
</evidence>
<dbReference type="OrthoDB" id="883418at2"/>
<protein>
    <recommendedName>
        <fullName evidence="4">DUF1772 domain-containing protein</fullName>
    </recommendedName>
</protein>